<organism evidence="2 3">
    <name type="scientific">Holothuria leucospilota</name>
    <name type="common">Black long sea cucumber</name>
    <name type="synonym">Mertensiothuria leucospilota</name>
    <dbReference type="NCBI Taxonomy" id="206669"/>
    <lineage>
        <taxon>Eukaryota</taxon>
        <taxon>Metazoa</taxon>
        <taxon>Echinodermata</taxon>
        <taxon>Eleutherozoa</taxon>
        <taxon>Echinozoa</taxon>
        <taxon>Holothuroidea</taxon>
        <taxon>Aspidochirotacea</taxon>
        <taxon>Aspidochirotida</taxon>
        <taxon>Holothuriidae</taxon>
        <taxon>Holothuria</taxon>
    </lineage>
</organism>
<evidence type="ECO:0000313" key="2">
    <source>
        <dbReference type="EMBL" id="KAJ8018671.1"/>
    </source>
</evidence>
<protein>
    <submittedName>
        <fullName evidence="2">Uncharacterized protein</fullName>
    </submittedName>
</protein>
<feature type="coiled-coil region" evidence="1">
    <location>
        <begin position="44"/>
        <end position="85"/>
    </location>
</feature>
<dbReference type="AlphaFoldDB" id="A0A9Q0YC14"/>
<name>A0A9Q0YC14_HOLLE</name>
<keyword evidence="3" id="KW-1185">Reference proteome</keyword>
<evidence type="ECO:0000256" key="1">
    <source>
        <dbReference type="SAM" id="Coils"/>
    </source>
</evidence>
<dbReference type="Gene3D" id="1.20.5.340">
    <property type="match status" value="1"/>
</dbReference>
<sequence length="98" mass="11255">MSPRSANKITRREMTAEILQSLLESRVLRDLICSAVSDSIKSNLDCLKKAIERQEGRIHQLECELEESEKQLKKCTEENTELQSKMGELGYKLNSLEQ</sequence>
<keyword evidence="1" id="KW-0175">Coiled coil</keyword>
<accession>A0A9Q0YC14</accession>
<comment type="caution">
    <text evidence="2">The sequence shown here is derived from an EMBL/GenBank/DDBJ whole genome shotgun (WGS) entry which is preliminary data.</text>
</comment>
<dbReference type="Proteomes" id="UP001152320">
    <property type="component" value="Unassembled WGS sequence"/>
</dbReference>
<gene>
    <name evidence="2" type="ORF">HOLleu_43225</name>
</gene>
<evidence type="ECO:0000313" key="3">
    <source>
        <dbReference type="Proteomes" id="UP001152320"/>
    </source>
</evidence>
<reference evidence="2" key="1">
    <citation type="submission" date="2021-10" db="EMBL/GenBank/DDBJ databases">
        <title>Tropical sea cucumber genome reveals ecological adaptation and Cuvierian tubules defense mechanism.</title>
        <authorList>
            <person name="Chen T."/>
        </authorList>
    </citation>
    <scope>NUCLEOTIDE SEQUENCE</scope>
    <source>
        <strain evidence="2">Nanhai2018</strain>
        <tissue evidence="2">Muscle</tissue>
    </source>
</reference>
<proteinExistence type="predicted"/>
<dbReference type="SUPFAM" id="SSF57997">
    <property type="entry name" value="Tropomyosin"/>
    <property type="match status" value="1"/>
</dbReference>
<dbReference type="EMBL" id="JAIZAY010000238">
    <property type="protein sequence ID" value="KAJ8018671.1"/>
    <property type="molecule type" value="Genomic_DNA"/>
</dbReference>